<dbReference type="GO" id="GO:0019239">
    <property type="term" value="F:deaminase activity"/>
    <property type="evidence" value="ECO:0007669"/>
    <property type="project" value="TreeGrafter"/>
</dbReference>
<reference evidence="7" key="6">
    <citation type="journal article" date="2019" name="Int. J. Syst. Evol. Microbiol.">
        <title>The Global Catalogue of Microorganisms (GCM) 10K type strain sequencing project: providing services to taxonomists for standard genome sequencing and annotation.</title>
        <authorList>
            <consortium name="The Broad Institute Genomics Platform"/>
            <consortium name="The Broad Institute Genome Sequencing Center for Infectious Disease"/>
            <person name="Wu L."/>
            <person name="Ma J."/>
        </authorList>
    </citation>
    <scope>NUCLEOTIDE SEQUENCE [LARGE SCALE GENOMIC DNA]</scope>
    <source>
        <strain evidence="7">CCM 7327</strain>
    </source>
</reference>
<evidence type="ECO:0000313" key="3">
    <source>
        <dbReference type="EMBL" id="GFZ96290.1"/>
    </source>
</evidence>
<dbReference type="EMBL" id="BMDU01000006">
    <property type="protein sequence ID" value="GFZ96290.1"/>
    <property type="molecule type" value="Genomic_DNA"/>
</dbReference>
<evidence type="ECO:0000313" key="2">
    <source>
        <dbReference type="EMBL" id="GAY23713.1"/>
    </source>
</evidence>
<dbReference type="Proteomes" id="UP000628109">
    <property type="component" value="Unassembled WGS sequence"/>
</dbReference>
<dbReference type="Pfam" id="PF01042">
    <property type="entry name" value="Ribonuc_L-PSP"/>
    <property type="match status" value="1"/>
</dbReference>
<reference evidence="3" key="3">
    <citation type="journal article" date="2014" name="Int. J. Syst. Evol. Microbiol.">
        <title>Complete genome of a new Firmicutes species belonging to the dominant human colonic microbiota ('Ruminococcus bicirculans') reveals two chromosomes and a selective capacity to utilize plant glucans.</title>
        <authorList>
            <consortium name="NISC Comparative Sequencing Program"/>
            <person name="Wegmann U."/>
            <person name="Louis P."/>
            <person name="Goesmann A."/>
            <person name="Henrissat B."/>
            <person name="Duncan S.H."/>
            <person name="Flint H.J."/>
        </authorList>
    </citation>
    <scope>NUCLEOTIDE SEQUENCE</scope>
    <source>
        <strain evidence="3">CCM 7327</strain>
    </source>
</reference>
<dbReference type="InterPro" id="IPR035959">
    <property type="entry name" value="RutC-like_sf"/>
</dbReference>
<dbReference type="GO" id="GO:0005829">
    <property type="term" value="C:cytosol"/>
    <property type="evidence" value="ECO:0007669"/>
    <property type="project" value="TreeGrafter"/>
</dbReference>
<reference evidence="4" key="8">
    <citation type="journal article" date="2021" name="Microbiol. Resour. Announc.">
        <title>Complete Genome Sequence of Sphingobium barthaii KK22, a High-Molecular-Weight Polycyclic Aromatic Hydrocarbon-Degrading Soil Bacterium.</title>
        <authorList>
            <person name="Mori J.F."/>
            <person name="Kanaly R.A."/>
        </authorList>
    </citation>
    <scope>NUCLEOTIDE SEQUENCE</scope>
    <source>
        <strain evidence="4">KK22</strain>
    </source>
</reference>
<gene>
    <name evidence="3" type="primary">tdcF</name>
    <name evidence="3" type="ORF">GCM10019071_28320</name>
    <name evidence="4" type="ORF">H5V43_20505</name>
    <name evidence="2" type="ORF">SFOMI_4291</name>
</gene>
<reference evidence="2" key="4">
    <citation type="submission" date="2017-10" db="EMBL/GenBank/DDBJ databases">
        <title>Bioaugmenting a lab-scale membrane bioreactor with Sphingobium fuliginis OMI to degrade 4-tert-butylphenol.</title>
        <authorList>
            <person name="Takada K."/>
            <person name="Shiba T."/>
            <person name="Soda S."/>
            <person name="Inoue D."/>
            <person name="Miyake M."/>
            <person name="Eguchi M."/>
            <person name="Ike M."/>
        </authorList>
    </citation>
    <scope>NUCLEOTIDE SEQUENCE</scope>
    <source>
        <strain evidence="2">OMI</strain>
    </source>
</reference>
<reference evidence="2 5" key="2">
    <citation type="journal article" date="2013" name="Environ. Sci. Technol.">
        <title>The 4-tert-butylphenol-utilizing bacterium Sphingobium fuliginis OMI can degrade bisphenols via phenolic ring hydroxylation and meta-cleavage pathway.</title>
        <authorList>
            <person name="Ogata Y."/>
            <person name="Goda S."/>
            <person name="Toyama T."/>
            <person name="Sei K."/>
            <person name="Ike M."/>
        </authorList>
    </citation>
    <scope>NUCLEOTIDE SEQUENCE [LARGE SCALE GENOMIC DNA]</scope>
    <source>
        <strain evidence="2 5">OMI</strain>
    </source>
</reference>
<reference evidence="2 5" key="1">
    <citation type="journal article" date="2013" name="Biodegradation">
        <title>Occurrence of 4-tert-butylphenol (4-t-BP) biodegradation in an aquatic sample caused by the presence of Spirodela polyrrhiza and isolation of a 4-t-BP-utilizing bacterium.</title>
        <authorList>
            <person name="Ogata Y."/>
            <person name="Toyama T."/>
            <person name="Yu N."/>
            <person name="Wang X."/>
            <person name="Sei K."/>
            <person name="Ike M."/>
        </authorList>
    </citation>
    <scope>NUCLEOTIDE SEQUENCE [LARGE SCALE GENOMIC DNA]</scope>
    <source>
        <strain evidence="2 5">OMI</strain>
    </source>
</reference>
<dbReference type="EMBL" id="CP060036">
    <property type="protein sequence ID" value="QOT73589.1"/>
    <property type="molecule type" value="Genomic_DNA"/>
</dbReference>
<evidence type="ECO:0000313" key="7">
    <source>
        <dbReference type="Proteomes" id="UP000628109"/>
    </source>
</evidence>
<sequence length="168" mass="17134">MSHPLIRPLAALGLLVGGAGSAHAASEVVRHGAEGPSPILTGVTVPAGAETLYLSGQVPPVADKAADPTTPAAYGDTRTQTVGIFRKIEALLAAQGYGLQDVVKLTVFLVGDPKLGGKQDFKGFSEGYAQFFGTAAQPNKVARSTVQVAALANPGFLVEIEAVAVKAK</sequence>
<dbReference type="PANTHER" id="PTHR11803:SF59">
    <property type="entry name" value="ENDORIBONUCLEASE"/>
    <property type="match status" value="1"/>
</dbReference>
<evidence type="ECO:0000313" key="6">
    <source>
        <dbReference type="Proteomes" id="UP000593663"/>
    </source>
</evidence>
<dbReference type="Gene3D" id="3.30.1330.40">
    <property type="entry name" value="RutC-like"/>
    <property type="match status" value="1"/>
</dbReference>
<dbReference type="CDD" id="cd06151">
    <property type="entry name" value="YjgF_YER057c_UK114_like_3"/>
    <property type="match status" value="1"/>
</dbReference>
<dbReference type="KEGG" id="sbar:H5V43_20505"/>
<keyword evidence="1" id="KW-0732">Signal</keyword>
<keyword evidence="7" id="KW-1185">Reference proteome</keyword>
<feature type="chain" id="PRO_5044572720" evidence="1">
    <location>
        <begin position="25"/>
        <end position="168"/>
    </location>
</feature>
<proteinExistence type="predicted"/>
<accession>A0A292ZLG3</accession>
<dbReference type="EMBL" id="BEWI01000032">
    <property type="protein sequence ID" value="GAY23713.1"/>
    <property type="molecule type" value="Genomic_DNA"/>
</dbReference>
<evidence type="ECO:0000256" key="1">
    <source>
        <dbReference type="SAM" id="SignalP"/>
    </source>
</evidence>
<evidence type="ECO:0000313" key="5">
    <source>
        <dbReference type="Proteomes" id="UP000221538"/>
    </source>
</evidence>
<dbReference type="Proteomes" id="UP000593663">
    <property type="component" value="Chromosome 2"/>
</dbReference>
<dbReference type="Proteomes" id="UP000221538">
    <property type="component" value="Unassembled WGS sequence"/>
</dbReference>
<dbReference type="PANTHER" id="PTHR11803">
    <property type="entry name" value="2-IMINOBUTANOATE/2-IMINOPROPANOATE DEAMINASE RIDA"/>
    <property type="match status" value="1"/>
</dbReference>
<dbReference type="SUPFAM" id="SSF55298">
    <property type="entry name" value="YjgF-like"/>
    <property type="match status" value="1"/>
</dbReference>
<reference evidence="3" key="9">
    <citation type="submission" date="2024-05" db="EMBL/GenBank/DDBJ databases">
        <authorList>
            <person name="Sun Q."/>
            <person name="Sedlacek I."/>
        </authorList>
    </citation>
    <scope>NUCLEOTIDE SEQUENCE</scope>
    <source>
        <strain evidence="3">CCM 7327</strain>
    </source>
</reference>
<reference evidence="6" key="7">
    <citation type="submission" date="2020-08" db="EMBL/GenBank/DDBJ databases">
        <title>Complete genome sequence of Sphingobium barthaii strain KK22, a high-molecular-weight polycyclic aromatic hydrocarbon-degrading soil bacterium.</title>
        <authorList>
            <person name="Mori J.F."/>
            <person name="Kanaly R.A."/>
        </authorList>
    </citation>
    <scope>NUCLEOTIDE SEQUENCE [LARGE SCALE GENOMIC DNA]</scope>
    <source>
        <strain evidence="6">KK22</strain>
    </source>
</reference>
<dbReference type="AlphaFoldDB" id="A0A292ZLG3"/>
<evidence type="ECO:0000313" key="4">
    <source>
        <dbReference type="EMBL" id="QOT73589.1"/>
    </source>
</evidence>
<name>A0A292ZLG3_SPHSA</name>
<protein>
    <submittedName>
        <fullName evidence="4">RidA family protein</fullName>
    </submittedName>
    <submittedName>
        <fullName evidence="2">RidA/YER057c/UK114 superfamily protein</fullName>
    </submittedName>
</protein>
<dbReference type="InterPro" id="IPR006175">
    <property type="entry name" value="YjgF/YER057c/UK114"/>
</dbReference>
<organism evidence="2 5">
    <name type="scientific">Sphingobium fuliginis (strain ATCC 27551)</name>
    <dbReference type="NCBI Taxonomy" id="336203"/>
    <lineage>
        <taxon>Bacteria</taxon>
        <taxon>Pseudomonadati</taxon>
        <taxon>Pseudomonadota</taxon>
        <taxon>Alphaproteobacteria</taxon>
        <taxon>Sphingomonadales</taxon>
        <taxon>Sphingomonadaceae</taxon>
        <taxon>Sphingobium</taxon>
    </lineage>
</organism>
<reference evidence="2" key="5">
    <citation type="submission" date="2017-10" db="EMBL/GenBank/DDBJ databases">
        <authorList>
            <person name="Banno H."/>
            <person name="Chua N.-H."/>
        </authorList>
    </citation>
    <scope>NUCLEOTIDE SEQUENCE</scope>
    <source>
        <strain evidence="2">OMI</strain>
    </source>
</reference>
<feature type="signal peptide" evidence="1">
    <location>
        <begin position="1"/>
        <end position="24"/>
    </location>
</feature>
<dbReference type="RefSeq" id="WP_025547998.1">
    <property type="nucleotide sequence ID" value="NZ_BATN01000017.1"/>
</dbReference>